<name>A0ABQ2WEU2_9ALTE</name>
<dbReference type="RefSeq" id="WP_189480172.1">
    <property type="nucleotide sequence ID" value="NZ_BMYR01000002.1"/>
</dbReference>
<proteinExistence type="predicted"/>
<reference evidence="3" key="1">
    <citation type="journal article" date="2019" name="Int. J. Syst. Evol. Microbiol.">
        <title>The Global Catalogue of Microorganisms (GCM) 10K type strain sequencing project: providing services to taxonomists for standard genome sequencing and annotation.</title>
        <authorList>
            <consortium name="The Broad Institute Genomics Platform"/>
            <consortium name="The Broad Institute Genome Sequencing Center for Infectious Disease"/>
            <person name="Wu L."/>
            <person name="Ma J."/>
        </authorList>
    </citation>
    <scope>NUCLEOTIDE SEQUENCE [LARGE SCALE GENOMIC DNA]</scope>
    <source>
        <strain evidence="3">KCTC 23723</strain>
    </source>
</reference>
<dbReference type="EMBL" id="BMYR01000002">
    <property type="protein sequence ID" value="GGW52036.1"/>
    <property type="molecule type" value="Genomic_DNA"/>
</dbReference>
<gene>
    <name evidence="2" type="ORF">GCM10008111_04970</name>
</gene>
<protein>
    <recommendedName>
        <fullName evidence="4">Lipoprotein</fullName>
    </recommendedName>
</protein>
<evidence type="ECO:0000313" key="2">
    <source>
        <dbReference type="EMBL" id="GGW52036.1"/>
    </source>
</evidence>
<keyword evidence="3" id="KW-1185">Reference proteome</keyword>
<sequence length="122" mass="13457">MIKSSSLLLAASITLLSVIGCSSKPTTADLMRSHATDAQTQVDLKKQLAKDWEKGTKLVSSGERKVSDGQKRIRNAERDLERARKQVETGNKEIAEGSKLVADSERVFKETFPTQNTNPNQL</sequence>
<evidence type="ECO:0008006" key="4">
    <source>
        <dbReference type="Google" id="ProtNLM"/>
    </source>
</evidence>
<dbReference type="PROSITE" id="PS51257">
    <property type="entry name" value="PROKAR_LIPOPROTEIN"/>
    <property type="match status" value="1"/>
</dbReference>
<comment type="caution">
    <text evidence="2">The sequence shown here is derived from an EMBL/GenBank/DDBJ whole genome shotgun (WGS) entry which is preliminary data.</text>
</comment>
<evidence type="ECO:0000313" key="3">
    <source>
        <dbReference type="Proteomes" id="UP000634667"/>
    </source>
</evidence>
<organism evidence="2 3">
    <name type="scientific">Alishewanella tabrizica</name>
    <dbReference type="NCBI Taxonomy" id="671278"/>
    <lineage>
        <taxon>Bacteria</taxon>
        <taxon>Pseudomonadati</taxon>
        <taxon>Pseudomonadota</taxon>
        <taxon>Gammaproteobacteria</taxon>
        <taxon>Alteromonadales</taxon>
        <taxon>Alteromonadaceae</taxon>
        <taxon>Alishewanella</taxon>
    </lineage>
</organism>
<accession>A0ABQ2WEU2</accession>
<evidence type="ECO:0000256" key="1">
    <source>
        <dbReference type="SAM" id="MobiDB-lite"/>
    </source>
</evidence>
<feature type="region of interest" description="Disordered" evidence="1">
    <location>
        <begin position="56"/>
        <end position="98"/>
    </location>
</feature>
<dbReference type="Proteomes" id="UP000634667">
    <property type="component" value="Unassembled WGS sequence"/>
</dbReference>